<name>A0A0K2SFS9_LIMPI</name>
<evidence type="ECO:0000256" key="5">
    <source>
        <dbReference type="ARBA" id="ARBA00022692"/>
    </source>
</evidence>
<evidence type="ECO:0000256" key="7">
    <source>
        <dbReference type="ARBA" id="ARBA00022967"/>
    </source>
</evidence>
<evidence type="ECO:0000313" key="19">
    <source>
        <dbReference type="EMBL" id="BAS25963.1"/>
    </source>
</evidence>
<dbReference type="OrthoDB" id="9781261at2"/>
<reference evidence="20" key="2">
    <citation type="journal article" date="2016" name="Int. J. Syst. Evol. Microbiol.">
        <title>Complete genome sequence and cell structure of Limnochorda pilosa, a Gram-negative spore-former within the phylum Firmicutes.</title>
        <authorList>
            <person name="Watanabe M."/>
            <person name="Kojima H."/>
            <person name="Fukui M."/>
        </authorList>
    </citation>
    <scope>NUCLEOTIDE SEQUENCE [LARGE SCALE GENOMIC DNA]</scope>
    <source>
        <strain evidence="20">HC45</strain>
    </source>
</reference>
<comment type="cofactor">
    <cofactor evidence="15">
        <name>Cu cation</name>
        <dbReference type="ChEBI" id="CHEBI:23378"/>
    </cofactor>
    <text evidence="15">Binds a copper A center.</text>
</comment>
<feature type="transmembrane region" description="Helical" evidence="16">
    <location>
        <begin position="20"/>
        <end position="41"/>
    </location>
</feature>
<evidence type="ECO:0000256" key="15">
    <source>
        <dbReference type="RuleBase" id="RU004024"/>
    </source>
</evidence>
<proteinExistence type="inferred from homology"/>
<keyword evidence="4 14" id="KW-0679">Respiratory chain</keyword>
<dbReference type="PROSITE" id="PS50999">
    <property type="entry name" value="COX2_TM"/>
    <property type="match status" value="1"/>
</dbReference>
<reference evidence="20" key="1">
    <citation type="submission" date="2015-07" db="EMBL/GenBank/DDBJ databases">
        <title>Complete genome sequence and phylogenetic analysis of Limnochorda pilosa.</title>
        <authorList>
            <person name="Watanabe M."/>
            <person name="Kojima H."/>
            <person name="Fukui M."/>
        </authorList>
    </citation>
    <scope>NUCLEOTIDE SEQUENCE [LARGE SCALE GENOMIC DNA]</scope>
    <source>
        <strain evidence="20">HC45</strain>
    </source>
</reference>
<dbReference type="PATRIC" id="fig|1555112.3.peg.109"/>
<dbReference type="GO" id="GO:0005507">
    <property type="term" value="F:copper ion binding"/>
    <property type="evidence" value="ECO:0007669"/>
    <property type="project" value="InterPro"/>
</dbReference>
<dbReference type="InterPro" id="IPR001505">
    <property type="entry name" value="Copper_CuA"/>
</dbReference>
<dbReference type="Proteomes" id="UP000065807">
    <property type="component" value="Chromosome"/>
</dbReference>
<evidence type="ECO:0000256" key="10">
    <source>
        <dbReference type="ARBA" id="ARBA00023008"/>
    </source>
</evidence>
<comment type="similarity">
    <text evidence="2 14">Belongs to the cytochrome c oxidase subunit 2 family.</text>
</comment>
<accession>A0A0K2SFS9</accession>
<dbReference type="Pfam" id="PF02790">
    <property type="entry name" value="COX2_TM"/>
    <property type="match status" value="1"/>
</dbReference>
<evidence type="ECO:0000256" key="6">
    <source>
        <dbReference type="ARBA" id="ARBA00022723"/>
    </source>
</evidence>
<evidence type="ECO:0000313" key="20">
    <source>
        <dbReference type="Proteomes" id="UP000065807"/>
    </source>
</evidence>
<dbReference type="STRING" id="1555112.LIP_0106"/>
<evidence type="ECO:0000259" key="18">
    <source>
        <dbReference type="PROSITE" id="PS50999"/>
    </source>
</evidence>
<protein>
    <recommendedName>
        <fullName evidence="15">Cytochrome c oxidase subunit 2</fullName>
        <ecNumber evidence="15">7.1.1.9</ecNumber>
    </recommendedName>
</protein>
<dbReference type="GO" id="GO:0004129">
    <property type="term" value="F:cytochrome-c oxidase activity"/>
    <property type="evidence" value="ECO:0007669"/>
    <property type="project" value="UniProtKB-EC"/>
</dbReference>
<dbReference type="Pfam" id="PF00116">
    <property type="entry name" value="COX2"/>
    <property type="match status" value="1"/>
</dbReference>
<comment type="subcellular location">
    <subcellularLocation>
        <location evidence="14">Cell membrane</location>
        <topology evidence="14">Multi-pass membrane protein</topology>
    </subcellularLocation>
    <subcellularLocation>
        <location evidence="1">Membrane</location>
        <topology evidence="1">Multi-pass membrane protein</topology>
    </subcellularLocation>
</comment>
<evidence type="ECO:0000256" key="4">
    <source>
        <dbReference type="ARBA" id="ARBA00022660"/>
    </source>
</evidence>
<evidence type="ECO:0000256" key="3">
    <source>
        <dbReference type="ARBA" id="ARBA00022448"/>
    </source>
</evidence>
<comment type="function">
    <text evidence="12 15">Subunits I and II form the functional core of the enzyme complex. Electrons originating in cytochrome c are transferred via heme a and Cu(A) to the binuclear center formed by heme a3 and Cu(B).</text>
</comment>
<evidence type="ECO:0000256" key="13">
    <source>
        <dbReference type="ARBA" id="ARBA00047816"/>
    </source>
</evidence>
<dbReference type="PANTHER" id="PTHR22888">
    <property type="entry name" value="CYTOCHROME C OXIDASE, SUBUNIT II"/>
    <property type="match status" value="1"/>
</dbReference>
<evidence type="ECO:0000256" key="16">
    <source>
        <dbReference type="SAM" id="Phobius"/>
    </source>
</evidence>
<dbReference type="PANTHER" id="PTHR22888:SF9">
    <property type="entry name" value="CYTOCHROME C OXIDASE SUBUNIT 2"/>
    <property type="match status" value="1"/>
</dbReference>
<dbReference type="InterPro" id="IPR008972">
    <property type="entry name" value="Cupredoxin"/>
</dbReference>
<evidence type="ECO:0000256" key="8">
    <source>
        <dbReference type="ARBA" id="ARBA00022982"/>
    </source>
</evidence>
<evidence type="ECO:0000256" key="9">
    <source>
        <dbReference type="ARBA" id="ARBA00022989"/>
    </source>
</evidence>
<evidence type="ECO:0000256" key="11">
    <source>
        <dbReference type="ARBA" id="ARBA00023136"/>
    </source>
</evidence>
<dbReference type="SUPFAM" id="SSF81464">
    <property type="entry name" value="Cytochrome c oxidase subunit II-like, transmembrane region"/>
    <property type="match status" value="1"/>
</dbReference>
<keyword evidence="10 15" id="KW-0186">Copper</keyword>
<dbReference type="GO" id="GO:0016491">
    <property type="term" value="F:oxidoreductase activity"/>
    <property type="evidence" value="ECO:0007669"/>
    <property type="project" value="InterPro"/>
</dbReference>
<dbReference type="EMBL" id="AP014924">
    <property type="protein sequence ID" value="BAS25963.1"/>
    <property type="molecule type" value="Genomic_DNA"/>
</dbReference>
<dbReference type="EC" id="7.1.1.9" evidence="15"/>
<dbReference type="PROSITE" id="PS50857">
    <property type="entry name" value="COX2_CUA"/>
    <property type="match status" value="1"/>
</dbReference>
<keyword evidence="9 16" id="KW-1133">Transmembrane helix</keyword>
<dbReference type="InterPro" id="IPR014222">
    <property type="entry name" value="Cyt_c_oxidase_su2"/>
</dbReference>
<dbReference type="InterPro" id="IPR002429">
    <property type="entry name" value="CcO_II-like_C"/>
</dbReference>
<comment type="catalytic activity">
    <reaction evidence="13 15">
        <text>4 Fe(II)-[cytochrome c] + O2 + 8 H(+)(in) = 4 Fe(III)-[cytochrome c] + 2 H2O + 4 H(+)(out)</text>
        <dbReference type="Rhea" id="RHEA:11436"/>
        <dbReference type="Rhea" id="RHEA-COMP:10350"/>
        <dbReference type="Rhea" id="RHEA-COMP:14399"/>
        <dbReference type="ChEBI" id="CHEBI:15377"/>
        <dbReference type="ChEBI" id="CHEBI:15378"/>
        <dbReference type="ChEBI" id="CHEBI:15379"/>
        <dbReference type="ChEBI" id="CHEBI:29033"/>
        <dbReference type="ChEBI" id="CHEBI:29034"/>
        <dbReference type="EC" id="7.1.1.9"/>
    </reaction>
</comment>
<evidence type="ECO:0000256" key="1">
    <source>
        <dbReference type="ARBA" id="ARBA00004141"/>
    </source>
</evidence>
<keyword evidence="6 15" id="KW-0479">Metal-binding</keyword>
<keyword evidence="11 16" id="KW-0472">Membrane</keyword>
<dbReference type="GO" id="GO:0005886">
    <property type="term" value="C:plasma membrane"/>
    <property type="evidence" value="ECO:0007669"/>
    <property type="project" value="UniProtKB-SubCell"/>
</dbReference>
<dbReference type="Gene3D" id="2.60.40.420">
    <property type="entry name" value="Cupredoxins - blue copper proteins"/>
    <property type="match status" value="1"/>
</dbReference>
<dbReference type="SUPFAM" id="SSF49503">
    <property type="entry name" value="Cupredoxins"/>
    <property type="match status" value="1"/>
</dbReference>
<keyword evidence="3 14" id="KW-0813">Transport</keyword>
<dbReference type="PRINTS" id="PR01166">
    <property type="entry name" value="CYCOXIDASEII"/>
</dbReference>
<gene>
    <name evidence="19" type="ORF">LIP_0106</name>
</gene>
<keyword evidence="20" id="KW-1185">Reference proteome</keyword>
<dbReference type="PROSITE" id="PS00078">
    <property type="entry name" value="COX2"/>
    <property type="match status" value="1"/>
</dbReference>
<feature type="domain" description="Cytochrome oxidase subunit II copper A binding" evidence="17">
    <location>
        <begin position="131"/>
        <end position="271"/>
    </location>
</feature>
<dbReference type="AlphaFoldDB" id="A0A0K2SFS9"/>
<dbReference type="InterPro" id="IPR011759">
    <property type="entry name" value="Cyt_c_oxidase_su2_TM_dom"/>
</dbReference>
<keyword evidence="7" id="KW-1278">Translocase</keyword>
<dbReference type="InterPro" id="IPR036257">
    <property type="entry name" value="Cyt_c_oxidase_su2_TM_sf"/>
</dbReference>
<evidence type="ECO:0000256" key="2">
    <source>
        <dbReference type="ARBA" id="ARBA00007866"/>
    </source>
</evidence>
<feature type="transmembrane region" description="Helical" evidence="16">
    <location>
        <begin position="101"/>
        <end position="123"/>
    </location>
</feature>
<dbReference type="InterPro" id="IPR045187">
    <property type="entry name" value="CcO_II"/>
</dbReference>
<organism evidence="19 20">
    <name type="scientific">Limnochorda pilosa</name>
    <dbReference type="NCBI Taxonomy" id="1555112"/>
    <lineage>
        <taxon>Bacteria</taxon>
        <taxon>Bacillati</taxon>
        <taxon>Bacillota</taxon>
        <taxon>Limnochordia</taxon>
        <taxon>Limnochordales</taxon>
        <taxon>Limnochordaceae</taxon>
        <taxon>Limnochorda</taxon>
    </lineage>
</organism>
<evidence type="ECO:0000256" key="12">
    <source>
        <dbReference type="ARBA" id="ARBA00024688"/>
    </source>
</evidence>
<dbReference type="RefSeq" id="WP_068132902.1">
    <property type="nucleotide sequence ID" value="NZ_AP014924.1"/>
</dbReference>
<evidence type="ECO:0000259" key="17">
    <source>
        <dbReference type="PROSITE" id="PS50857"/>
    </source>
</evidence>
<dbReference type="CDD" id="cd13919">
    <property type="entry name" value="CuRO_HCO_II_like_5"/>
    <property type="match status" value="1"/>
</dbReference>
<dbReference type="GO" id="GO:0042773">
    <property type="term" value="P:ATP synthesis coupled electron transport"/>
    <property type="evidence" value="ECO:0007669"/>
    <property type="project" value="TreeGrafter"/>
</dbReference>
<feature type="domain" description="Cytochrome oxidase subunit II transmembrane region profile" evidence="18">
    <location>
        <begin position="33"/>
        <end position="129"/>
    </location>
</feature>
<keyword evidence="5 14" id="KW-0812">Transmembrane</keyword>
<feature type="transmembrane region" description="Helical" evidence="16">
    <location>
        <begin position="56"/>
        <end position="80"/>
    </location>
</feature>
<dbReference type="Gene3D" id="1.10.287.90">
    <property type="match status" value="1"/>
</dbReference>
<evidence type="ECO:0000256" key="14">
    <source>
        <dbReference type="RuleBase" id="RU000456"/>
    </source>
</evidence>
<dbReference type="KEGG" id="lpil:LIP_0106"/>
<keyword evidence="8 14" id="KW-0249">Electron transport</keyword>
<dbReference type="NCBIfam" id="TIGR02866">
    <property type="entry name" value="CoxB"/>
    <property type="match status" value="1"/>
</dbReference>
<sequence>MLRDPAEERRPNRVGSAAGLLIWAILAAAVTSFVYALGHWWRPPLVSIEGGGIDRLFNAILVIIGTVFILVQAALGFFLVRFADRGVGRASYWHENTRLELAWTLIPAAILVVLTVLGGGLWLQVHGAPPPDAATVQVVAQQFGWNFHYPGADGVLGTIRPGSGSGRNPIGLDRNAQGASDDLVASELHLVVGRPVRLLLTSKDVIHSLYIPDVRFKQDAVPGRVTQVWFTPTETGTYPIACAELCGVGHYLMGSRLVVETQEEYDAWLAARAQ</sequence>